<dbReference type="SUPFAM" id="SSF52821">
    <property type="entry name" value="Rhodanese/Cell cycle control phosphatase"/>
    <property type="match status" value="1"/>
</dbReference>
<dbReference type="PANTHER" id="PTHR43031:SF16">
    <property type="entry name" value="OXIDOREDUCTASE"/>
    <property type="match status" value="1"/>
</dbReference>
<dbReference type="Proteomes" id="UP000591058">
    <property type="component" value="Unassembled WGS sequence"/>
</dbReference>
<evidence type="ECO:0000313" key="2">
    <source>
        <dbReference type="EMBL" id="AUB55319.1"/>
    </source>
</evidence>
<evidence type="ECO:0000313" key="5">
    <source>
        <dbReference type="Proteomes" id="UP000591058"/>
    </source>
</evidence>
<dbReference type="RefSeq" id="WP_100905300.1">
    <property type="nucleotide sequence ID" value="NZ_CP017766.1"/>
</dbReference>
<gene>
    <name evidence="2" type="ORF">BK007_04345</name>
    <name evidence="3" type="ORF">HG719_06305</name>
</gene>
<dbReference type="InterPro" id="IPR001763">
    <property type="entry name" value="Rhodanese-like_dom"/>
</dbReference>
<sequence length="121" mass="13749">MAESSENEKELIFRNISPEEAYELIGKVQAVPDFVILDVRTPKEFINGHIEGAVNIDYHGQNFIEELEKLEKETKYLICCGSGVRASKAMIIMQELGYMEVYNILGGIRMWKGSGYPLTEE</sequence>
<dbReference type="PANTHER" id="PTHR43031">
    <property type="entry name" value="FAD-DEPENDENT OXIDOREDUCTASE"/>
    <property type="match status" value="1"/>
</dbReference>
<dbReference type="Gene3D" id="3.40.250.10">
    <property type="entry name" value="Rhodanese-like domain"/>
    <property type="match status" value="1"/>
</dbReference>
<dbReference type="AlphaFoldDB" id="A0A2H4VB54"/>
<reference evidence="3 5" key="2">
    <citation type="submission" date="2020-04" db="EMBL/GenBank/DDBJ databases">
        <title>Draft genome of Methanobacterium subterraneum isolated from animal feces.</title>
        <authorList>
            <person name="Ouboter H.T."/>
            <person name="Berger S."/>
            <person name="Gungor E."/>
            <person name="Jetten M.S.M."/>
            <person name="Welte C.U."/>
        </authorList>
    </citation>
    <scope>NUCLEOTIDE SEQUENCE [LARGE SCALE GENOMIC DNA]</scope>
    <source>
        <strain evidence="3">HO_2020</strain>
    </source>
</reference>
<dbReference type="Proteomes" id="UP000232806">
    <property type="component" value="Chromosome"/>
</dbReference>
<dbReference type="PROSITE" id="PS50206">
    <property type="entry name" value="RHODANESE_3"/>
    <property type="match status" value="1"/>
</dbReference>
<evidence type="ECO:0000259" key="1">
    <source>
        <dbReference type="PROSITE" id="PS50206"/>
    </source>
</evidence>
<dbReference type="GeneID" id="35123328"/>
<proteinExistence type="predicted"/>
<dbReference type="InterPro" id="IPR036873">
    <property type="entry name" value="Rhodanese-like_dom_sf"/>
</dbReference>
<reference evidence="2 4" key="1">
    <citation type="submission" date="2016-10" db="EMBL/GenBank/DDBJ databases">
        <title>Comparative genomics between deep and shallow subseafloor isolates.</title>
        <authorList>
            <person name="Ishii S."/>
            <person name="Miller J.R."/>
            <person name="Sutton G."/>
            <person name="Suzuki S."/>
            <person name="Methe B."/>
            <person name="Inagaki F."/>
            <person name="Imachi H."/>
        </authorList>
    </citation>
    <scope>NUCLEOTIDE SEQUENCE [LARGE SCALE GENOMIC DNA]</scope>
    <source>
        <strain evidence="2 4">MO-MB1</strain>
    </source>
</reference>
<organism evidence="2 4">
    <name type="scientific">Methanobacterium subterraneum</name>
    <dbReference type="NCBI Taxonomy" id="59277"/>
    <lineage>
        <taxon>Archaea</taxon>
        <taxon>Methanobacteriati</taxon>
        <taxon>Methanobacteriota</taxon>
        <taxon>Methanomada group</taxon>
        <taxon>Methanobacteria</taxon>
        <taxon>Methanobacteriales</taxon>
        <taxon>Methanobacteriaceae</taxon>
        <taxon>Methanobacterium</taxon>
    </lineage>
</organism>
<name>A0A2H4VB54_9EURY</name>
<evidence type="ECO:0000313" key="3">
    <source>
        <dbReference type="EMBL" id="NMO09444.1"/>
    </source>
</evidence>
<dbReference type="Pfam" id="PF00581">
    <property type="entry name" value="Rhodanese"/>
    <property type="match status" value="1"/>
</dbReference>
<dbReference type="InterPro" id="IPR050229">
    <property type="entry name" value="GlpE_sulfurtransferase"/>
</dbReference>
<accession>A0A2H4VB54</accession>
<protein>
    <submittedName>
        <fullName evidence="3">Rhodanese-like domain-containing protein</fullName>
    </submittedName>
</protein>
<feature type="domain" description="Rhodanese" evidence="1">
    <location>
        <begin position="30"/>
        <end position="120"/>
    </location>
</feature>
<evidence type="ECO:0000313" key="4">
    <source>
        <dbReference type="Proteomes" id="UP000232806"/>
    </source>
</evidence>
<dbReference type="SMART" id="SM00450">
    <property type="entry name" value="RHOD"/>
    <property type="match status" value="1"/>
</dbReference>
<dbReference type="OrthoDB" id="135517at2157"/>
<dbReference type="EMBL" id="CP017766">
    <property type="protein sequence ID" value="AUB55319.1"/>
    <property type="molecule type" value="Genomic_DNA"/>
</dbReference>
<dbReference type="EMBL" id="JABBYL010000020">
    <property type="protein sequence ID" value="NMO09444.1"/>
    <property type="molecule type" value="Genomic_DNA"/>
</dbReference>
<dbReference type="CDD" id="cd00158">
    <property type="entry name" value="RHOD"/>
    <property type="match status" value="1"/>
</dbReference>